<dbReference type="EMBL" id="QUTA01004696">
    <property type="protein sequence ID" value="RHY18744.1"/>
    <property type="molecule type" value="Genomic_DNA"/>
</dbReference>
<dbReference type="Proteomes" id="UP000266643">
    <property type="component" value="Unassembled WGS sequence"/>
</dbReference>
<keyword evidence="1" id="KW-0479">Metal-binding</keyword>
<evidence type="ECO:0000313" key="4">
    <source>
        <dbReference type="EMBL" id="RHY42746.1"/>
    </source>
</evidence>
<dbReference type="GO" id="GO:0008270">
    <property type="term" value="F:zinc ion binding"/>
    <property type="evidence" value="ECO:0007669"/>
    <property type="project" value="UniProtKB-KW"/>
</dbReference>
<dbReference type="Proteomes" id="UP000283543">
    <property type="component" value="Unassembled WGS sequence"/>
</dbReference>
<gene>
    <name evidence="3" type="ORF">DYB25_008260</name>
    <name evidence="5" type="ORF">DYB30_003060</name>
    <name evidence="4" type="ORF">DYB34_004492</name>
</gene>
<proteinExistence type="predicted"/>
<evidence type="ECO:0000256" key="1">
    <source>
        <dbReference type="PROSITE-ProRule" id="PRU00175"/>
    </source>
</evidence>
<comment type="caution">
    <text evidence="5">The sequence shown here is derived from an EMBL/GenBank/DDBJ whole genome shotgun (WGS) entry which is preliminary data.</text>
</comment>
<dbReference type="EMBL" id="QUTB01008368">
    <property type="protein sequence ID" value="RHY42746.1"/>
    <property type="molecule type" value="Genomic_DNA"/>
</dbReference>
<evidence type="ECO:0000313" key="6">
    <source>
        <dbReference type="Proteomes" id="UP000266239"/>
    </source>
</evidence>
<dbReference type="PANTHER" id="PTHR34494">
    <property type="entry name" value="PROTEIN CBG25024"/>
    <property type="match status" value="1"/>
</dbReference>
<dbReference type="InterPro" id="IPR013083">
    <property type="entry name" value="Znf_RING/FYVE/PHD"/>
</dbReference>
<dbReference type="InterPro" id="IPR001841">
    <property type="entry name" value="Znf_RING"/>
</dbReference>
<organism evidence="5 7">
    <name type="scientific">Aphanomyces astaci</name>
    <name type="common">Crayfish plague agent</name>
    <dbReference type="NCBI Taxonomy" id="112090"/>
    <lineage>
        <taxon>Eukaryota</taxon>
        <taxon>Sar</taxon>
        <taxon>Stramenopiles</taxon>
        <taxon>Oomycota</taxon>
        <taxon>Saprolegniomycetes</taxon>
        <taxon>Saprolegniales</taxon>
        <taxon>Verrucalvaceae</taxon>
        <taxon>Aphanomyces</taxon>
    </lineage>
</organism>
<dbReference type="Gene3D" id="3.30.40.10">
    <property type="entry name" value="Zinc/RING finger domain, C3HC4 (zinc finger)"/>
    <property type="match status" value="1"/>
</dbReference>
<dbReference type="PROSITE" id="PS50089">
    <property type="entry name" value="ZF_RING_2"/>
    <property type="match status" value="1"/>
</dbReference>
<name>A0A397E3P1_APHAT</name>
<accession>A0A397E3P1</accession>
<keyword evidence="1" id="KW-0862">Zinc</keyword>
<protein>
    <recommendedName>
        <fullName evidence="2">RING-type domain-containing protein</fullName>
    </recommendedName>
</protein>
<feature type="domain" description="RING-type" evidence="2">
    <location>
        <begin position="182"/>
        <end position="218"/>
    </location>
</feature>
<dbReference type="SUPFAM" id="SSF57850">
    <property type="entry name" value="RING/U-box"/>
    <property type="match status" value="1"/>
</dbReference>
<dbReference type="PANTHER" id="PTHR34494:SF1">
    <property type="entry name" value="PROTEIN CBG25024"/>
    <property type="match status" value="1"/>
</dbReference>
<sequence length="229" mass="24236">MQVLNSALDSTCAFDMSSVAAKEKVEVTASPVDTVPLVSQAKSLFQALGGDVKGAAQTQDNFTKGCPVVSQARSLVESTILRDPAAAAKTQKHFMSFSLDHCIGLSQAKSLVQVICGDTAGALQTQDNFTRGCAVISQARSLVESTILRNPEEASKTQQYFFGKKSKAAEAPPDCPLPSLECVVCLTGTKTVLLLPCKHLCLCQTCSANVTDLCPLCKAPIECKTSVFL</sequence>
<evidence type="ECO:0000313" key="5">
    <source>
        <dbReference type="EMBL" id="RHY75010.1"/>
    </source>
</evidence>
<evidence type="ECO:0000313" key="8">
    <source>
        <dbReference type="Proteomes" id="UP000283543"/>
    </source>
</evidence>
<dbReference type="Pfam" id="PF13920">
    <property type="entry name" value="zf-C3HC4_3"/>
    <property type="match status" value="1"/>
</dbReference>
<evidence type="ECO:0000313" key="3">
    <source>
        <dbReference type="EMBL" id="RHY18744.1"/>
    </source>
</evidence>
<evidence type="ECO:0000313" key="7">
    <source>
        <dbReference type="Proteomes" id="UP000266643"/>
    </source>
</evidence>
<dbReference type="EMBL" id="QUTD01002827">
    <property type="protein sequence ID" value="RHY75010.1"/>
    <property type="molecule type" value="Genomic_DNA"/>
</dbReference>
<dbReference type="VEuPathDB" id="FungiDB:H257_14634"/>
<keyword evidence="1" id="KW-0863">Zinc-finger</keyword>
<dbReference type="Proteomes" id="UP000266239">
    <property type="component" value="Unassembled WGS sequence"/>
</dbReference>
<evidence type="ECO:0000259" key="2">
    <source>
        <dbReference type="PROSITE" id="PS50089"/>
    </source>
</evidence>
<dbReference type="AlphaFoldDB" id="A0A397E3P1"/>
<reference evidence="6 7" key="1">
    <citation type="submission" date="2018-08" db="EMBL/GenBank/DDBJ databases">
        <title>Aphanomyces genome sequencing and annotation.</title>
        <authorList>
            <person name="Minardi D."/>
            <person name="Oidtmann B."/>
            <person name="Van Der Giezen M."/>
            <person name="Studholme D.J."/>
        </authorList>
    </citation>
    <scope>NUCLEOTIDE SEQUENCE [LARGE SCALE GENOMIC DNA]</scope>
    <source>
        <strain evidence="5 7">D2</strain>
        <strain evidence="4 8">Si</strain>
        <strain evidence="3 6">Yx</strain>
    </source>
</reference>